<dbReference type="NCBIfam" id="TIGR01285">
    <property type="entry name" value="nifN"/>
    <property type="match status" value="1"/>
</dbReference>
<evidence type="ECO:0000256" key="4">
    <source>
        <dbReference type="ARBA" id="ARBA00013282"/>
    </source>
</evidence>
<evidence type="ECO:0000256" key="1">
    <source>
        <dbReference type="ARBA" id="ARBA00003171"/>
    </source>
</evidence>
<dbReference type="PANTHER" id="PTHR33712:SF7">
    <property type="entry name" value="LIGHT-INDEPENDENT PROTOCHLOROPHYLLIDE REDUCTASE SUBUNIT B"/>
    <property type="match status" value="1"/>
</dbReference>
<protein>
    <recommendedName>
        <fullName evidence="4">Nitrogenase iron-molybdenum cofactor biosynthesis protein NifN</fullName>
    </recommendedName>
</protein>
<dbReference type="EMBL" id="AB808482">
    <property type="protein sequence ID" value="BAO73208.1"/>
    <property type="molecule type" value="Genomic_DNA"/>
</dbReference>
<evidence type="ECO:0000313" key="8">
    <source>
        <dbReference type="EMBL" id="BAO73208.1"/>
    </source>
</evidence>
<comment type="function">
    <text evidence="1">This protein may play a role in the biosynthesis of the prosthetic group of nitrogenase (FeMo cofactor).</text>
</comment>
<dbReference type="GO" id="GO:0065003">
    <property type="term" value="P:protein-containing complex assembly"/>
    <property type="evidence" value="ECO:0007669"/>
    <property type="project" value="InterPro"/>
</dbReference>
<dbReference type="PANTHER" id="PTHR33712">
    <property type="entry name" value="LIGHT-INDEPENDENT PROTOCHLOROPHYLLIDE REDUCTASE SUBUNIT B"/>
    <property type="match status" value="1"/>
</dbReference>
<gene>
    <name evidence="8" type="primary">nifN</name>
</gene>
<dbReference type="CDD" id="cd01966">
    <property type="entry name" value="Nitrogenase_NifN_1"/>
    <property type="match status" value="1"/>
</dbReference>
<dbReference type="InterPro" id="IPR000318">
    <property type="entry name" value="Nase_comp1_CS"/>
</dbReference>
<dbReference type="InterPro" id="IPR005975">
    <property type="entry name" value="Nase_Mo-Fe_CF"/>
</dbReference>
<feature type="domain" description="Nitrogenase/oxidoreductase component 1" evidence="7">
    <location>
        <begin position="19"/>
        <end position="424"/>
    </location>
</feature>
<reference evidence="8" key="1">
    <citation type="journal article" date="2014" name="Proc. Natl. Acad. Sci. U.S.A.">
        <title>Transcriptional regulators ChlR and CnfR are essential for diazotrophic growth in nonheterocystous cyanobacteria.</title>
        <authorList>
            <person name="Tsujimoto R."/>
            <person name="Kamiya N."/>
            <person name="Fujita Y."/>
        </authorList>
    </citation>
    <scope>NUCLEOTIDE SEQUENCE</scope>
    <source>
        <strain evidence="8">Dg5</strain>
    </source>
</reference>
<dbReference type="UniPathway" id="UPA00782"/>
<accession>A0A024F9Z1</accession>
<keyword evidence="5 6" id="KW-0535">Nitrogen fixation</keyword>
<dbReference type="PROSITE" id="PS00699">
    <property type="entry name" value="NITROGENASE_1_1"/>
    <property type="match status" value="1"/>
</dbReference>
<evidence type="ECO:0000256" key="2">
    <source>
        <dbReference type="ARBA" id="ARBA00005155"/>
    </source>
</evidence>
<proteinExistence type="inferred from homology"/>
<evidence type="ECO:0000256" key="5">
    <source>
        <dbReference type="ARBA" id="ARBA00023231"/>
    </source>
</evidence>
<dbReference type="InterPro" id="IPR000510">
    <property type="entry name" value="Nase/OxRdtase_comp1"/>
</dbReference>
<evidence type="ECO:0000256" key="6">
    <source>
        <dbReference type="RuleBase" id="RU004021"/>
    </source>
</evidence>
<evidence type="ECO:0000256" key="3">
    <source>
        <dbReference type="ARBA" id="ARBA00011002"/>
    </source>
</evidence>
<dbReference type="Gene3D" id="6.10.250.1090">
    <property type="match status" value="1"/>
</dbReference>
<dbReference type="AlphaFoldDB" id="A0A024F9Z1"/>
<dbReference type="SUPFAM" id="SSF53807">
    <property type="entry name" value="Helical backbone' metal receptor"/>
    <property type="match status" value="1"/>
</dbReference>
<dbReference type="InterPro" id="IPR050152">
    <property type="entry name" value="ChlB/BchB/BchZ"/>
</dbReference>
<comment type="similarity">
    <text evidence="3 6">Belongs to the NifD/NifK/NifE/NifN family.</text>
</comment>
<sequence>MAVITTPKKSVAVNPLKQSQPLGAALAYLGLKGVMPLFHGSQGCTAFAKVMLVRHYREAIPLSTTAMTEVSTVLGGEDNVEQAILTLVEKSKPSIIGLCTTGLTETRGDDMDGILKSIRKRHPELFDLPIVFTSTPDYKGALQDGYAAAVESIVTELPQPGEVRSDQVNLLVSSAFTPGDVQEIKDMITAFGLTPIVVPDLSASLDGHLDDSYGAVTGGGTTLAELREMGSSVFTLAVGDSMTKAAEILQERFDIPFEVFDRLTGLGVVDEFIQCLADLSGAEVPAKFSHQRRQLQDAMLDTHFYFGRKKVAIALEPDLLWSTAQFLESMGCEIQAAVTTTKSPLLEQLAIDSVTIGDLEDFEQLAVGADLLITNSHGKAVSKRLGIPLYRQGFPIFDRLGNGQFSKVGYQGTTQLLFNIGNLLLEVEEAHAAGA</sequence>
<dbReference type="GO" id="GO:0016163">
    <property type="term" value="F:nitrogenase activity"/>
    <property type="evidence" value="ECO:0007669"/>
    <property type="project" value="InterPro"/>
</dbReference>
<dbReference type="Pfam" id="PF00148">
    <property type="entry name" value="Oxidored_nitro"/>
    <property type="match status" value="1"/>
</dbReference>
<name>A0A024F9Z1_LEPBY</name>
<evidence type="ECO:0000259" key="7">
    <source>
        <dbReference type="Pfam" id="PF00148"/>
    </source>
</evidence>
<comment type="pathway">
    <text evidence="2">Cofactor biosynthesis; Fe-Mo cofactor biosynthesis.</text>
</comment>
<organism evidence="8">
    <name type="scientific">Leptolyngbya boryana</name>
    <name type="common">Plectonema boryanum</name>
    <dbReference type="NCBI Taxonomy" id="1184"/>
    <lineage>
        <taxon>Bacteria</taxon>
        <taxon>Bacillati</taxon>
        <taxon>Cyanobacteriota</taxon>
        <taxon>Cyanophyceae</taxon>
        <taxon>Leptolyngbyales</taxon>
        <taxon>Leptolyngbyaceae</taxon>
        <taxon>Leptolyngbya group</taxon>
        <taxon>Leptolyngbya</taxon>
    </lineage>
</organism>
<dbReference type="Gene3D" id="3.40.50.1980">
    <property type="entry name" value="Nitrogenase molybdenum iron protein domain"/>
    <property type="match status" value="3"/>
</dbReference>